<feature type="compositionally biased region" description="Polar residues" evidence="2">
    <location>
        <begin position="1121"/>
        <end position="1132"/>
    </location>
</feature>
<dbReference type="InterPro" id="IPR025312">
    <property type="entry name" value="DUF4216"/>
</dbReference>
<feature type="compositionally biased region" description="Pro residues" evidence="2">
    <location>
        <begin position="1264"/>
        <end position="1318"/>
    </location>
</feature>
<dbReference type="Pfam" id="PF13952">
    <property type="entry name" value="DUF4216"/>
    <property type="match status" value="1"/>
</dbReference>
<dbReference type="EMBL" id="JAUUTY010000001">
    <property type="protein sequence ID" value="KAK1699088.1"/>
    <property type="molecule type" value="Genomic_DNA"/>
</dbReference>
<keyword evidence="5" id="KW-1185">Reference proteome</keyword>
<feature type="region of interest" description="Disordered" evidence="2">
    <location>
        <begin position="1254"/>
        <end position="1357"/>
    </location>
</feature>
<dbReference type="PANTHER" id="PTHR33018:SF34">
    <property type="entry name" value="OS02G0472350 PROTEIN"/>
    <property type="match status" value="1"/>
</dbReference>
<keyword evidence="1" id="KW-0863">Zinc-finger</keyword>
<feature type="compositionally biased region" description="Basic residues" evidence="2">
    <location>
        <begin position="300"/>
        <end position="313"/>
    </location>
</feature>
<evidence type="ECO:0000313" key="4">
    <source>
        <dbReference type="EMBL" id="KAK1699088.1"/>
    </source>
</evidence>
<dbReference type="GO" id="GO:0003676">
    <property type="term" value="F:nucleic acid binding"/>
    <property type="evidence" value="ECO:0007669"/>
    <property type="project" value="InterPro"/>
</dbReference>
<dbReference type="InterPro" id="IPR036875">
    <property type="entry name" value="Znf_CCHC_sf"/>
</dbReference>
<name>A0AAD8U7M5_LOLMU</name>
<dbReference type="InterPro" id="IPR004242">
    <property type="entry name" value="Transposase_21"/>
</dbReference>
<dbReference type="GO" id="GO:0008270">
    <property type="term" value="F:zinc ion binding"/>
    <property type="evidence" value="ECO:0007669"/>
    <property type="project" value="UniProtKB-KW"/>
</dbReference>
<feature type="region of interest" description="Disordered" evidence="2">
    <location>
        <begin position="1118"/>
        <end position="1144"/>
    </location>
</feature>
<dbReference type="Proteomes" id="UP001231189">
    <property type="component" value="Unassembled WGS sequence"/>
</dbReference>
<dbReference type="SUPFAM" id="SSF54001">
    <property type="entry name" value="Cysteine proteinases"/>
    <property type="match status" value="1"/>
</dbReference>
<dbReference type="PROSITE" id="PS50158">
    <property type="entry name" value="ZF_CCHC"/>
    <property type="match status" value="1"/>
</dbReference>
<feature type="region of interest" description="Disordered" evidence="2">
    <location>
        <begin position="1428"/>
        <end position="1447"/>
    </location>
</feature>
<dbReference type="InterPro" id="IPR038765">
    <property type="entry name" value="Papain-like_cys_pep_sf"/>
</dbReference>
<dbReference type="InterPro" id="IPR054722">
    <property type="entry name" value="PolX-like_BBD"/>
</dbReference>
<feature type="region of interest" description="Disordered" evidence="2">
    <location>
        <begin position="583"/>
        <end position="626"/>
    </location>
</feature>
<dbReference type="Pfam" id="PF22936">
    <property type="entry name" value="Pol_BBD"/>
    <property type="match status" value="1"/>
</dbReference>
<feature type="region of interest" description="Disordered" evidence="2">
    <location>
        <begin position="985"/>
        <end position="1004"/>
    </location>
</feature>
<dbReference type="PANTHER" id="PTHR33018">
    <property type="entry name" value="OS10G0338966 PROTEIN-RELATED"/>
    <property type="match status" value="1"/>
</dbReference>
<reference evidence="4" key="1">
    <citation type="submission" date="2023-07" db="EMBL/GenBank/DDBJ databases">
        <title>A chromosome-level genome assembly of Lolium multiflorum.</title>
        <authorList>
            <person name="Chen Y."/>
            <person name="Copetti D."/>
            <person name="Kolliker R."/>
            <person name="Studer B."/>
        </authorList>
    </citation>
    <scope>NUCLEOTIDE SEQUENCE</scope>
    <source>
        <strain evidence="4">02402/16</strain>
        <tissue evidence="4">Leaf</tissue>
    </source>
</reference>
<accession>A0AAD8U7M5</accession>
<feature type="compositionally biased region" description="Basic and acidic residues" evidence="2">
    <location>
        <begin position="601"/>
        <end position="626"/>
    </location>
</feature>
<evidence type="ECO:0000259" key="3">
    <source>
        <dbReference type="PROSITE" id="PS50158"/>
    </source>
</evidence>
<feature type="region of interest" description="Disordered" evidence="2">
    <location>
        <begin position="294"/>
        <end position="328"/>
    </location>
</feature>
<gene>
    <name evidence="4" type="ORF">QYE76_015785</name>
</gene>
<sequence>MKRKFIMMPVLIQGRKQPGNDIDVYLRPLFEELLQLWSKPGVFLHGMSTNRRHSTYELLFVTINDWPALSNLSGQTNKGYNACTHCLDETEGAYLKKCKKVVYLGIVDFFQRGPVRKKGNHFGGEADHREKPELRTDMASSINFNQFLEKEKLKSNGSNFTDWFRHVRIFLNGGNLQYVLDAPLGDPPAETETDEVKNVYMTRKTRCMMEEGSSISEHMLVMTGHAKKLSDLGIVIPNRLGINRVLQSLPPSYKNFVMNYNMQNMNKEFPELFGMLKAAEIEIKKEHQVLMVNKTTSFKKQGKSKGKNKKSGKKAVTPPVKPKSGPKPDAECYYCKEKGHWKRNCSKYLADLKSGLVKKKKEGISDIHVIDVYLTSSRSSTWVFDTGSVAHICNSKQELKNKRQLLKDEVTMRVGNGSKVNVIAVGTLPLHLPSGLVLSLNNCYYVPALSMNIISGSCLMQDGYSFKSENNGCSIFMNNIFYGRAPQKNGLFLLDLDSSNTHIHNIDAKRIKLNDNSTYMWHCRLGHIGVKRMKKLHTDGLLESLDFESLDRCEACLMGKMTKTPFSGMMERATDLLEIIHTDSSAVPENVPVPPTPATKEANDNDHETSNETATEPRRSTRDRATPDWYDPCLNVMIVDNNDEDPATYEEAMMSPDSNKWQEAMKSEMGSMYDNKVWTLVDLPDSRKAVENKWIFKRKTDADGMEHWTAVKNILKYLKRTKDMFLCYGGDQELVVTSYTDASWNTDPDDSKSQSGYVFILNGAAVSWASSKGTVAKSSTESEYIAASEASSEAGYEINGNTFYTFAQDKKSTNQNSGVRIDATNTNSGEKDTYYGYIEEIWELDYGPNFKIPLFRCKWFKLDGKGVKVDQLYGITTVDLNNLGYRDEPFVLANDVSQVFYVKDMSSRPKKRKHKETSSSDEPKRHIVLSGKRTIVGVEDKTDMSEDYNKFAEIPPFRVNIDPTIALNAEDTPWNLLKNFIFPEPTDSDSENDRPDPEDPELNSVQRRVKKWALKKMAVQFNDYKKKLDSFFVKKGKTPDFKGPYEKIKDHWEEFVKLKKSDKAKKRSDTNTKNASNKMYFHTMGRGGYNAGRPKWEKWENELIKKGIQPEIEEVAFDATGQGSQRKSSVASTELPGDDAQMAPPSPVEPQMDLDLYPVDFITESTPCELHFQTMGYLTLKAAVGYVLPPVPDQRYHFKPVPPGYAVAGVDQVMDGYGPLRLDHPAGEGDLLELGEAKNTTVLWRKEFIVIPGWKAPTRSPPRQHSPPMQPSPVREPSPPAREPSPPAREPSPPTREPSPPPREPSPPPREPSPPPQPKSKSKIRRSATTQLSRNRSPRRKQEPLPRVPKVPPKRPYDYTVEENAKIVAEQHKQQMLKLKKPQLEPEPAISLEKKLKLLKSLHQPEPSLSSNYDRSIRKSNVLARDRWEKSKVDGKPVPQLGNQKNSCPPLQVYPDVTACFDPEMVRLYKDEADAVGMSIPEYLSRIDAEFLSTTTGDDVQIAYQYKYGQPLVRAEELPNLSTQLRRLHNWYMEKCKDGKNWIMVAITDEHYGRNDVMNIEFCELFQLFNQDALDKSLLSAYCLMKIRECRKGQIYDLGFVDPYTVNGFHYILLVIEPDTGIVEVMDSKSKPLEAWGDMADILLKAWKRFTNKSPGLKNKELRIKQVPSLCRGSVLVQFPAAAESAAAGKGTKMLPRPFAPVRITNRCKSFPPSAQPAVETPLAPVRKPTGAKGGGLLHRMVCTGCPSGAYGL</sequence>
<keyword evidence="1" id="KW-0479">Metal-binding</keyword>
<evidence type="ECO:0000313" key="5">
    <source>
        <dbReference type="Proteomes" id="UP001231189"/>
    </source>
</evidence>
<dbReference type="Pfam" id="PF13976">
    <property type="entry name" value="gag_pre-integrs"/>
    <property type="match status" value="1"/>
</dbReference>
<dbReference type="SUPFAM" id="SSF57756">
    <property type="entry name" value="Retrovirus zinc finger-like domains"/>
    <property type="match status" value="1"/>
</dbReference>
<keyword evidence="1" id="KW-0862">Zinc</keyword>
<dbReference type="Pfam" id="PF02992">
    <property type="entry name" value="Transposase_21"/>
    <property type="match status" value="1"/>
</dbReference>
<comment type="caution">
    <text evidence="4">The sequence shown here is derived from an EMBL/GenBank/DDBJ whole genome shotgun (WGS) entry which is preliminary data.</text>
</comment>
<dbReference type="InterPro" id="IPR001878">
    <property type="entry name" value="Znf_CCHC"/>
</dbReference>
<evidence type="ECO:0000256" key="2">
    <source>
        <dbReference type="SAM" id="MobiDB-lite"/>
    </source>
</evidence>
<feature type="domain" description="CCHC-type" evidence="3">
    <location>
        <begin position="332"/>
        <end position="347"/>
    </location>
</feature>
<dbReference type="InterPro" id="IPR058352">
    <property type="entry name" value="DUF8039"/>
</dbReference>
<dbReference type="Pfam" id="PF14223">
    <property type="entry name" value="Retrotran_gag_2"/>
    <property type="match status" value="1"/>
</dbReference>
<organism evidence="4 5">
    <name type="scientific">Lolium multiflorum</name>
    <name type="common">Italian ryegrass</name>
    <name type="synonym">Lolium perenne subsp. multiflorum</name>
    <dbReference type="NCBI Taxonomy" id="4521"/>
    <lineage>
        <taxon>Eukaryota</taxon>
        <taxon>Viridiplantae</taxon>
        <taxon>Streptophyta</taxon>
        <taxon>Embryophyta</taxon>
        <taxon>Tracheophyta</taxon>
        <taxon>Spermatophyta</taxon>
        <taxon>Magnoliopsida</taxon>
        <taxon>Liliopsida</taxon>
        <taxon>Poales</taxon>
        <taxon>Poaceae</taxon>
        <taxon>BOP clade</taxon>
        <taxon>Pooideae</taxon>
        <taxon>Poodae</taxon>
        <taxon>Poeae</taxon>
        <taxon>Poeae Chloroplast Group 2 (Poeae type)</taxon>
        <taxon>Loliodinae</taxon>
        <taxon>Loliinae</taxon>
        <taxon>Lolium</taxon>
    </lineage>
</organism>
<protein>
    <recommendedName>
        <fullName evidence="3">CCHC-type domain-containing protein</fullName>
    </recommendedName>
</protein>
<dbReference type="SMART" id="SM00343">
    <property type="entry name" value="ZnF_C2HC"/>
    <property type="match status" value="1"/>
</dbReference>
<proteinExistence type="predicted"/>
<dbReference type="Pfam" id="PF26133">
    <property type="entry name" value="DUF8039"/>
    <property type="match status" value="1"/>
</dbReference>
<dbReference type="InterPro" id="IPR025724">
    <property type="entry name" value="GAG-pre-integrase_dom"/>
</dbReference>
<evidence type="ECO:0000256" key="1">
    <source>
        <dbReference type="PROSITE-ProRule" id="PRU00047"/>
    </source>
</evidence>
<dbReference type="Gene3D" id="4.10.60.10">
    <property type="entry name" value="Zinc finger, CCHC-type"/>
    <property type="match status" value="1"/>
</dbReference>
<dbReference type="CDD" id="cd09272">
    <property type="entry name" value="RNase_HI_RT_Ty1"/>
    <property type="match status" value="1"/>
</dbReference>